<keyword evidence="2" id="KW-0413">Isomerase</keyword>
<dbReference type="PROSITE" id="PS00545">
    <property type="entry name" value="ALDOSE_1_EPIMERASE"/>
    <property type="match status" value="1"/>
</dbReference>
<accession>A0A8H4UMH5</accession>
<reference evidence="4" key="1">
    <citation type="journal article" date="2020" name="BMC Genomics">
        <title>Correction to: Identification and distribution of gene clusters required for synthesis of sphingolipid metabolism inhibitors in diverse species of the filamentous fungus Fusarium.</title>
        <authorList>
            <person name="Kim H.S."/>
            <person name="Lohmar J.M."/>
            <person name="Busman M."/>
            <person name="Brown D.W."/>
            <person name="Naumann T.A."/>
            <person name="Divon H.H."/>
            <person name="Lysoe E."/>
            <person name="Uhlig S."/>
            <person name="Proctor R.H."/>
        </authorList>
    </citation>
    <scope>NUCLEOTIDE SEQUENCE</scope>
    <source>
        <strain evidence="4">NRRL 22465</strain>
    </source>
</reference>
<name>A0A8H4UMH5_9HYPO</name>
<comment type="caution">
    <text evidence="4">The sequence shown here is derived from an EMBL/GenBank/DDBJ whole genome shotgun (WGS) entry which is preliminary data.</text>
</comment>
<dbReference type="CDD" id="cd09019">
    <property type="entry name" value="galactose_mutarotase_like"/>
    <property type="match status" value="1"/>
</dbReference>
<dbReference type="Gene3D" id="2.70.98.10">
    <property type="match status" value="1"/>
</dbReference>
<evidence type="ECO:0000256" key="2">
    <source>
        <dbReference type="ARBA" id="ARBA00023235"/>
    </source>
</evidence>
<organism evidence="4 5">
    <name type="scientific">Fusarium zealandicum</name>
    <dbReference type="NCBI Taxonomy" id="1053134"/>
    <lineage>
        <taxon>Eukaryota</taxon>
        <taxon>Fungi</taxon>
        <taxon>Dikarya</taxon>
        <taxon>Ascomycota</taxon>
        <taxon>Pezizomycotina</taxon>
        <taxon>Sordariomycetes</taxon>
        <taxon>Hypocreomycetidae</taxon>
        <taxon>Hypocreales</taxon>
        <taxon>Nectriaceae</taxon>
        <taxon>Fusarium</taxon>
        <taxon>Fusarium staphyleae species complex</taxon>
    </lineage>
</organism>
<evidence type="ECO:0000256" key="1">
    <source>
        <dbReference type="ARBA" id="ARBA00006206"/>
    </source>
</evidence>
<protein>
    <recommendedName>
        <fullName evidence="6">Aldose 1-epimerase</fullName>
    </recommendedName>
</protein>
<proteinExistence type="inferred from homology"/>
<dbReference type="InterPro" id="IPR047215">
    <property type="entry name" value="Galactose_mutarotase-like"/>
</dbReference>
<evidence type="ECO:0000256" key="3">
    <source>
        <dbReference type="ARBA" id="ARBA00023277"/>
    </source>
</evidence>
<keyword evidence="3" id="KW-0119">Carbohydrate metabolism</keyword>
<dbReference type="GO" id="GO:0030246">
    <property type="term" value="F:carbohydrate binding"/>
    <property type="evidence" value="ECO:0007669"/>
    <property type="project" value="InterPro"/>
</dbReference>
<comment type="similarity">
    <text evidence="1">Belongs to the aldose epimerase family.</text>
</comment>
<dbReference type="InterPro" id="IPR008183">
    <property type="entry name" value="Aldose_1/G6P_1-epimerase"/>
</dbReference>
<dbReference type="GO" id="GO:0004034">
    <property type="term" value="F:aldose 1-epimerase activity"/>
    <property type="evidence" value="ECO:0007669"/>
    <property type="project" value="TreeGrafter"/>
</dbReference>
<keyword evidence="5" id="KW-1185">Reference proteome</keyword>
<evidence type="ECO:0008006" key="6">
    <source>
        <dbReference type="Google" id="ProtNLM"/>
    </source>
</evidence>
<evidence type="ECO:0000313" key="5">
    <source>
        <dbReference type="Proteomes" id="UP000635477"/>
    </source>
</evidence>
<evidence type="ECO:0000313" key="4">
    <source>
        <dbReference type="EMBL" id="KAF4979853.1"/>
    </source>
</evidence>
<gene>
    <name evidence="4" type="ORF">FZEAL_4019</name>
</gene>
<reference evidence="4" key="2">
    <citation type="submission" date="2020-05" db="EMBL/GenBank/DDBJ databases">
        <authorList>
            <person name="Kim H.-S."/>
            <person name="Proctor R.H."/>
            <person name="Brown D.W."/>
        </authorList>
    </citation>
    <scope>NUCLEOTIDE SEQUENCE</scope>
    <source>
        <strain evidence="4">NRRL 22465</strain>
    </source>
</reference>
<dbReference type="InterPro" id="IPR011013">
    <property type="entry name" value="Gal_mutarotase_sf_dom"/>
</dbReference>
<dbReference type="SUPFAM" id="SSF74650">
    <property type="entry name" value="Galactose mutarotase-like"/>
    <property type="match status" value="1"/>
</dbReference>
<dbReference type="OrthoDB" id="274691at2759"/>
<dbReference type="PANTHER" id="PTHR10091:SF0">
    <property type="entry name" value="GALACTOSE MUTAROTASE"/>
    <property type="match status" value="1"/>
</dbReference>
<dbReference type="Pfam" id="PF01263">
    <property type="entry name" value="Aldose_epim"/>
    <property type="match status" value="1"/>
</dbReference>
<dbReference type="InterPro" id="IPR014718">
    <property type="entry name" value="GH-type_carb-bd"/>
</dbReference>
<dbReference type="EMBL" id="JABEYC010000272">
    <property type="protein sequence ID" value="KAF4979853.1"/>
    <property type="molecule type" value="Genomic_DNA"/>
</dbReference>
<dbReference type="GO" id="GO:0033499">
    <property type="term" value="P:galactose catabolic process via UDP-galactose, Leloir pathway"/>
    <property type="evidence" value="ECO:0007669"/>
    <property type="project" value="TreeGrafter"/>
</dbReference>
<dbReference type="InterPro" id="IPR018052">
    <property type="entry name" value="Ald1_epimerase_CS"/>
</dbReference>
<sequence>MADAPISFLPFGAIIQSLTVKDINIVQGFPTSEDYKKHNSPHFGVTVGRVANRIKGARIDSLNGKEYALAANDGVNHLHGGNVGWSKRVWDGPKPVGTREIPGIEGLEGGESVAFTLTSEDGDEGYPGTVEVTVVYTTGTQKTDGKEAIVLAMDYEAKLVDGADETVINMTNHSYFNLSGEKTIADTAITLPTAQHLPVDKGSIPTGGPKPYPGITANETFTLGAKEPNIDHCFILNEDPASVPIDTRSEPLALNLKARHSGSGVNLEVLSTEPSFQVYTGIGINVPAIKGQAARGPRSGFCCEPGRYVNAINVPEWRNQVLLKKGETYGARIVYKAWQD</sequence>
<dbReference type="PANTHER" id="PTHR10091">
    <property type="entry name" value="ALDOSE-1-EPIMERASE"/>
    <property type="match status" value="1"/>
</dbReference>
<dbReference type="GO" id="GO:0006006">
    <property type="term" value="P:glucose metabolic process"/>
    <property type="evidence" value="ECO:0007669"/>
    <property type="project" value="TreeGrafter"/>
</dbReference>
<dbReference type="Proteomes" id="UP000635477">
    <property type="component" value="Unassembled WGS sequence"/>
</dbReference>
<dbReference type="AlphaFoldDB" id="A0A8H4UMH5"/>